<dbReference type="AlphaFoldDB" id="A0A1H7GFQ0"/>
<dbReference type="InterPro" id="IPR036291">
    <property type="entry name" value="NAD(P)-bd_dom_sf"/>
</dbReference>
<accession>A0A1H7GFQ0</accession>
<name>A0A1H7GFQ0_OLID1</name>
<dbReference type="EMBL" id="FOAF01000001">
    <property type="protein sequence ID" value="SEK35722.1"/>
    <property type="molecule type" value="Genomic_DNA"/>
</dbReference>
<dbReference type="STRING" id="407022.SAMN05661044_00043"/>
<dbReference type="PANTHER" id="PTHR14097:SF8">
    <property type="entry name" value="NAD(P)-BINDING DOMAIN-CONTAINING PROTEIN"/>
    <property type="match status" value="1"/>
</dbReference>
<sequence length="222" mass="24723">MEQQKIIITGTTGMVGEGVLLECLNHSEIAEILSVSRKPTGLSHPKLKEYIVPNFLELKEGDAMLQGYDACFFCAGVSSVGMSERNYTLITYETTIHFASILANQNPQMTFIYVSGAGTDSTENGRSMWARVKGKTENTLMKLPFKKSYNFRPGFMKPVKGQKHALPLYKYIGWLFPLLKLLFPNTASTLNQVASAMIVCITSNVEKSIIEVRDINKLAIIE</sequence>
<protein>
    <recommendedName>
        <fullName evidence="3">NAD dependent epimerase/dehydratase family protein</fullName>
    </recommendedName>
</protein>
<reference evidence="2" key="1">
    <citation type="submission" date="2016-10" db="EMBL/GenBank/DDBJ databases">
        <authorList>
            <person name="Varghese N."/>
            <person name="Submissions S."/>
        </authorList>
    </citation>
    <scope>NUCLEOTIDE SEQUENCE [LARGE SCALE GENOMIC DNA]</scope>
    <source>
        <strain evidence="2">DSM 18733</strain>
    </source>
</reference>
<organism evidence="1 2">
    <name type="scientific">Olivibacter domesticus</name>
    <name type="common">Pseudosphingobacterium domesticum</name>
    <dbReference type="NCBI Taxonomy" id="407022"/>
    <lineage>
        <taxon>Bacteria</taxon>
        <taxon>Pseudomonadati</taxon>
        <taxon>Bacteroidota</taxon>
        <taxon>Sphingobacteriia</taxon>
        <taxon>Sphingobacteriales</taxon>
        <taxon>Sphingobacteriaceae</taxon>
        <taxon>Olivibacter</taxon>
    </lineage>
</organism>
<dbReference type="SUPFAM" id="SSF51735">
    <property type="entry name" value="NAD(P)-binding Rossmann-fold domains"/>
    <property type="match status" value="1"/>
</dbReference>
<dbReference type="OrthoDB" id="9798632at2"/>
<evidence type="ECO:0000313" key="1">
    <source>
        <dbReference type="EMBL" id="SEK35722.1"/>
    </source>
</evidence>
<gene>
    <name evidence="1" type="ORF">SAMN05661044_00043</name>
</gene>
<proteinExistence type="predicted"/>
<dbReference type="RefSeq" id="WP_093316331.1">
    <property type="nucleotide sequence ID" value="NZ_FOAF01000001.1"/>
</dbReference>
<dbReference type="Gene3D" id="3.40.50.720">
    <property type="entry name" value="NAD(P)-binding Rossmann-like Domain"/>
    <property type="match status" value="1"/>
</dbReference>
<dbReference type="PANTHER" id="PTHR14097">
    <property type="entry name" value="OXIDOREDUCTASE HTATIP2"/>
    <property type="match status" value="1"/>
</dbReference>
<evidence type="ECO:0000313" key="2">
    <source>
        <dbReference type="Proteomes" id="UP000199421"/>
    </source>
</evidence>
<dbReference type="Proteomes" id="UP000199421">
    <property type="component" value="Unassembled WGS sequence"/>
</dbReference>
<keyword evidence="2" id="KW-1185">Reference proteome</keyword>
<evidence type="ECO:0008006" key="3">
    <source>
        <dbReference type="Google" id="ProtNLM"/>
    </source>
</evidence>